<dbReference type="Proteomes" id="UP001138802">
    <property type="component" value="Unassembled WGS sequence"/>
</dbReference>
<reference evidence="3 4" key="1">
    <citation type="journal article" date="2020" name="Microorganisms">
        <title>Osmotic Adaptation and Compatible Solute Biosynthesis of Phototrophic Bacteria as Revealed from Genome Analyses.</title>
        <authorList>
            <person name="Imhoff J.F."/>
            <person name="Rahn T."/>
            <person name="Kunzel S."/>
            <person name="Keller A."/>
            <person name="Neulinger S.C."/>
        </authorList>
    </citation>
    <scope>NUCLEOTIDE SEQUENCE [LARGE SCALE GENOMIC DNA]</scope>
    <source>
        <strain evidence="3 4">DSM 21303</strain>
    </source>
</reference>
<evidence type="ECO:0000313" key="3">
    <source>
        <dbReference type="EMBL" id="MBK1646901.1"/>
    </source>
</evidence>
<sequence>MSLNDFFARYDTEAHCAGAQEESRWPQGFVCPRCGATSHSPTPTGAPTGSARGGAGCRPR</sequence>
<proteinExistence type="predicted"/>
<dbReference type="InterPro" id="IPR024442">
    <property type="entry name" value="Transposase_Zn_ribbon"/>
</dbReference>
<feature type="compositionally biased region" description="Gly residues" evidence="1">
    <location>
        <begin position="51"/>
        <end position="60"/>
    </location>
</feature>
<feature type="domain" description="Transposase zinc-ribbon" evidence="2">
    <location>
        <begin position="12"/>
        <end position="40"/>
    </location>
</feature>
<dbReference type="Pfam" id="PF12760">
    <property type="entry name" value="Zn_ribbon_IS1595"/>
    <property type="match status" value="1"/>
</dbReference>
<evidence type="ECO:0000313" key="4">
    <source>
        <dbReference type="Proteomes" id="UP001138802"/>
    </source>
</evidence>
<name>A0A9X0WLX8_9GAMM</name>
<gene>
    <name evidence="3" type="ORF">CKO25_20195</name>
</gene>
<accession>A0A9X0WLX8</accession>
<organism evidence="3 4">
    <name type="scientific">Thiocapsa imhoffii</name>
    <dbReference type="NCBI Taxonomy" id="382777"/>
    <lineage>
        <taxon>Bacteria</taxon>
        <taxon>Pseudomonadati</taxon>
        <taxon>Pseudomonadota</taxon>
        <taxon>Gammaproteobacteria</taxon>
        <taxon>Chromatiales</taxon>
        <taxon>Chromatiaceae</taxon>
        <taxon>Thiocapsa</taxon>
    </lineage>
</organism>
<evidence type="ECO:0000259" key="2">
    <source>
        <dbReference type="Pfam" id="PF12760"/>
    </source>
</evidence>
<keyword evidence="4" id="KW-1185">Reference proteome</keyword>
<comment type="caution">
    <text evidence="3">The sequence shown here is derived from an EMBL/GenBank/DDBJ whole genome shotgun (WGS) entry which is preliminary data.</text>
</comment>
<dbReference type="AlphaFoldDB" id="A0A9X0WLX8"/>
<dbReference type="EMBL" id="NRSD01000048">
    <property type="protein sequence ID" value="MBK1646901.1"/>
    <property type="molecule type" value="Genomic_DNA"/>
</dbReference>
<feature type="compositionally biased region" description="Polar residues" evidence="1">
    <location>
        <begin position="37"/>
        <end position="47"/>
    </location>
</feature>
<dbReference type="RefSeq" id="WP_200389746.1">
    <property type="nucleotide sequence ID" value="NZ_NRSD01000048.1"/>
</dbReference>
<evidence type="ECO:0000256" key="1">
    <source>
        <dbReference type="SAM" id="MobiDB-lite"/>
    </source>
</evidence>
<protein>
    <recommendedName>
        <fullName evidence="2">Transposase zinc-ribbon domain-containing protein</fullName>
    </recommendedName>
</protein>
<feature type="region of interest" description="Disordered" evidence="1">
    <location>
        <begin position="36"/>
        <end position="60"/>
    </location>
</feature>